<gene>
    <name evidence="2" type="ORF">NE237_013131</name>
</gene>
<name>A0A9Q0H150_9MAGN</name>
<comment type="caution">
    <text evidence="2">The sequence shown here is derived from an EMBL/GenBank/DDBJ whole genome shotgun (WGS) entry which is preliminary data.</text>
</comment>
<dbReference type="GO" id="GO:0003676">
    <property type="term" value="F:nucleic acid binding"/>
    <property type="evidence" value="ECO:0007669"/>
    <property type="project" value="InterPro"/>
</dbReference>
<feature type="domain" description="Integrase catalytic" evidence="1">
    <location>
        <begin position="167"/>
        <end position="271"/>
    </location>
</feature>
<evidence type="ECO:0000313" key="3">
    <source>
        <dbReference type="Proteomes" id="UP001141806"/>
    </source>
</evidence>
<dbReference type="OrthoDB" id="1731372at2759"/>
<protein>
    <recommendedName>
        <fullName evidence="1">Integrase catalytic domain-containing protein</fullName>
    </recommendedName>
</protein>
<proteinExistence type="predicted"/>
<keyword evidence="3" id="KW-1185">Reference proteome</keyword>
<evidence type="ECO:0000313" key="2">
    <source>
        <dbReference type="EMBL" id="KAJ4956348.1"/>
    </source>
</evidence>
<sequence length="271" mass="31026">MYIDGPSNKEDAGARIVLISPEGFKVLTSVRFCFSTTNNVTEYEALIARLNIPRDQNTEAGALSHLGSSDLSNFDVPVYVEHLSQQNTDPVVEVMIVDIERCWMDHLLTYLRENMFHEDKKKARRIQAQAGSYVIHDEVLYKKSHSFPLLRCVPPSKAEYIIAEPIPSSIPFVVWGMDITEPFPQAKGQLQYILVAIDYFTKWIKVKTMTKVTAPKAVEFFRLDVLYRYGIPQVLITDNGLQFSSRVFYKFYHDHCIGHRFASMVHLEANG</sequence>
<dbReference type="Pfam" id="PF00665">
    <property type="entry name" value="rve"/>
    <property type="match status" value="1"/>
</dbReference>
<evidence type="ECO:0000259" key="1">
    <source>
        <dbReference type="PROSITE" id="PS50994"/>
    </source>
</evidence>
<dbReference type="SUPFAM" id="SSF53098">
    <property type="entry name" value="Ribonuclease H-like"/>
    <property type="match status" value="1"/>
</dbReference>
<dbReference type="PANTHER" id="PTHR48475:SF2">
    <property type="entry name" value="RIBONUCLEASE H"/>
    <property type="match status" value="1"/>
</dbReference>
<organism evidence="2 3">
    <name type="scientific">Protea cynaroides</name>
    <dbReference type="NCBI Taxonomy" id="273540"/>
    <lineage>
        <taxon>Eukaryota</taxon>
        <taxon>Viridiplantae</taxon>
        <taxon>Streptophyta</taxon>
        <taxon>Embryophyta</taxon>
        <taxon>Tracheophyta</taxon>
        <taxon>Spermatophyta</taxon>
        <taxon>Magnoliopsida</taxon>
        <taxon>Proteales</taxon>
        <taxon>Proteaceae</taxon>
        <taxon>Protea</taxon>
    </lineage>
</organism>
<dbReference type="AlphaFoldDB" id="A0A9Q0H150"/>
<reference evidence="2" key="1">
    <citation type="journal article" date="2023" name="Plant J.">
        <title>The genome of the king protea, Protea cynaroides.</title>
        <authorList>
            <person name="Chang J."/>
            <person name="Duong T.A."/>
            <person name="Schoeman C."/>
            <person name="Ma X."/>
            <person name="Roodt D."/>
            <person name="Barker N."/>
            <person name="Li Z."/>
            <person name="Van de Peer Y."/>
            <person name="Mizrachi E."/>
        </authorList>
    </citation>
    <scope>NUCLEOTIDE SEQUENCE</scope>
    <source>
        <tissue evidence="2">Young leaves</tissue>
    </source>
</reference>
<dbReference type="InterPro" id="IPR036397">
    <property type="entry name" value="RNaseH_sf"/>
</dbReference>
<dbReference type="PANTHER" id="PTHR48475">
    <property type="entry name" value="RIBONUCLEASE H"/>
    <property type="match status" value="1"/>
</dbReference>
<dbReference type="Gene3D" id="3.30.420.10">
    <property type="entry name" value="Ribonuclease H-like superfamily/Ribonuclease H"/>
    <property type="match status" value="2"/>
</dbReference>
<dbReference type="InterPro" id="IPR001584">
    <property type="entry name" value="Integrase_cat-core"/>
</dbReference>
<dbReference type="EMBL" id="JAMYWD010000011">
    <property type="protein sequence ID" value="KAJ4956348.1"/>
    <property type="molecule type" value="Genomic_DNA"/>
</dbReference>
<dbReference type="Proteomes" id="UP001141806">
    <property type="component" value="Unassembled WGS sequence"/>
</dbReference>
<dbReference type="InterPro" id="IPR012337">
    <property type="entry name" value="RNaseH-like_sf"/>
</dbReference>
<accession>A0A9Q0H150</accession>
<dbReference type="PROSITE" id="PS50994">
    <property type="entry name" value="INTEGRASE"/>
    <property type="match status" value="1"/>
</dbReference>
<dbReference type="GO" id="GO:0015074">
    <property type="term" value="P:DNA integration"/>
    <property type="evidence" value="ECO:0007669"/>
    <property type="project" value="InterPro"/>
</dbReference>